<evidence type="ECO:0000256" key="5">
    <source>
        <dbReference type="ARBA" id="ARBA00022692"/>
    </source>
</evidence>
<dbReference type="RefSeq" id="WP_127745275.1">
    <property type="nucleotide sequence ID" value="NZ_SACN01000002.1"/>
</dbReference>
<keyword evidence="12" id="KW-1185">Reference proteome</keyword>
<organism evidence="11 12">
    <name type="scientific">Sphingomonas crocodyli</name>
    <dbReference type="NCBI Taxonomy" id="1979270"/>
    <lineage>
        <taxon>Bacteria</taxon>
        <taxon>Pseudomonadati</taxon>
        <taxon>Pseudomonadota</taxon>
        <taxon>Alphaproteobacteria</taxon>
        <taxon>Sphingomonadales</taxon>
        <taxon>Sphingomonadaceae</taxon>
        <taxon>Sphingomonas</taxon>
    </lineage>
</organism>
<keyword evidence="10" id="KW-1003">Cell membrane</keyword>
<comment type="caution">
    <text evidence="11">The sequence shown here is derived from an EMBL/GenBank/DDBJ whole genome shotgun (WGS) entry which is preliminary data.</text>
</comment>
<dbReference type="GO" id="GO:0005886">
    <property type="term" value="C:plasma membrane"/>
    <property type="evidence" value="ECO:0007669"/>
    <property type="project" value="UniProtKB-SubCell"/>
</dbReference>
<dbReference type="FunFam" id="2.60.370.10:FF:000001">
    <property type="entry name" value="COX11 cytochrome c oxidase assembly homolog"/>
    <property type="match status" value="1"/>
</dbReference>
<keyword evidence="8 10" id="KW-0186">Copper</keyword>
<keyword evidence="9 10" id="KW-0472">Membrane</keyword>
<evidence type="ECO:0000256" key="10">
    <source>
        <dbReference type="HAMAP-Rule" id="MF_00155"/>
    </source>
</evidence>
<dbReference type="SUPFAM" id="SSF110111">
    <property type="entry name" value="Ctag/Cox11"/>
    <property type="match status" value="1"/>
</dbReference>
<dbReference type="Proteomes" id="UP000282971">
    <property type="component" value="Unassembled WGS sequence"/>
</dbReference>
<dbReference type="HAMAP" id="MF_00155">
    <property type="entry name" value="CtaG"/>
    <property type="match status" value="1"/>
</dbReference>
<evidence type="ECO:0000256" key="6">
    <source>
        <dbReference type="ARBA" id="ARBA00022968"/>
    </source>
</evidence>
<reference evidence="11 12" key="1">
    <citation type="submission" date="2019-01" db="EMBL/GenBank/DDBJ databases">
        <authorList>
            <person name="Chen W.-M."/>
        </authorList>
    </citation>
    <scope>NUCLEOTIDE SEQUENCE [LARGE SCALE GENOMIC DNA]</scope>
    <source>
        <strain evidence="11 12">CCP-7</strain>
    </source>
</reference>
<keyword evidence="7 10" id="KW-1133">Transmembrane helix</keyword>
<feature type="topological domain" description="Periplasmic" evidence="10">
    <location>
        <begin position="33"/>
        <end position="191"/>
    </location>
</feature>
<name>A0A437M138_9SPHN</name>
<keyword evidence="6 10" id="KW-0735">Signal-anchor</keyword>
<sequence length="191" mass="20636">MSSAAAPADRNRRVALIALFMAIAMLGLGYAAVPLYRIFCQATGFGGTPMRAAADATPGEVAGKMIDIRFDANVSPNLPWQFAPEKKSERIVIGQRKMAFFVAKNLSNEPITGTAAYNVTPELAGAYFTKIQCFCFTSQTLKPGETVRMPVIYYVDPAILKDKEAGKFNEITLSYTFFPDKSAVDSPATGG</sequence>
<evidence type="ECO:0000256" key="9">
    <source>
        <dbReference type="ARBA" id="ARBA00023136"/>
    </source>
</evidence>
<dbReference type="PANTHER" id="PTHR21320">
    <property type="entry name" value="CYTOCHROME C OXIDASE ASSEMBLY PROTEIN COX11-RELATED"/>
    <property type="match status" value="1"/>
</dbReference>
<evidence type="ECO:0000256" key="7">
    <source>
        <dbReference type="ARBA" id="ARBA00022989"/>
    </source>
</evidence>
<dbReference type="EMBL" id="SACN01000002">
    <property type="protein sequence ID" value="RVT91263.1"/>
    <property type="molecule type" value="Genomic_DNA"/>
</dbReference>
<dbReference type="GO" id="GO:0008535">
    <property type="term" value="P:respiratory chain complex IV assembly"/>
    <property type="evidence" value="ECO:0007669"/>
    <property type="project" value="UniProtKB-UniRule"/>
</dbReference>
<dbReference type="PIRSF" id="PIRSF005413">
    <property type="entry name" value="COX11"/>
    <property type="match status" value="1"/>
</dbReference>
<gene>
    <name evidence="10" type="primary">ctaG</name>
    <name evidence="11" type="ORF">EOD43_17285</name>
</gene>
<protein>
    <recommendedName>
        <fullName evidence="4 10">Cytochrome c oxidase assembly protein CtaG</fullName>
    </recommendedName>
</protein>
<dbReference type="GO" id="GO:0005507">
    <property type="term" value="F:copper ion binding"/>
    <property type="evidence" value="ECO:0007669"/>
    <property type="project" value="InterPro"/>
</dbReference>
<evidence type="ECO:0000256" key="2">
    <source>
        <dbReference type="ARBA" id="ARBA00004382"/>
    </source>
</evidence>
<evidence type="ECO:0000313" key="12">
    <source>
        <dbReference type="Proteomes" id="UP000282971"/>
    </source>
</evidence>
<dbReference type="NCBIfam" id="NF003465">
    <property type="entry name" value="PRK05089.1"/>
    <property type="match status" value="1"/>
</dbReference>
<dbReference type="InterPro" id="IPR023471">
    <property type="entry name" value="CtaG/Cox11_dom_sf"/>
</dbReference>
<dbReference type="OrthoDB" id="9804841at2"/>
<keyword evidence="5 10" id="KW-0812">Transmembrane</keyword>
<comment type="subcellular location">
    <subcellularLocation>
        <location evidence="2 10">Cell inner membrane</location>
        <topology evidence="2 10">Single-pass type II membrane protein</topology>
        <orientation evidence="2 10">Periplasmic side</orientation>
    </subcellularLocation>
</comment>
<evidence type="ECO:0000256" key="1">
    <source>
        <dbReference type="ARBA" id="ARBA00004007"/>
    </source>
</evidence>
<evidence type="ECO:0000256" key="4">
    <source>
        <dbReference type="ARBA" id="ARBA00015384"/>
    </source>
</evidence>
<feature type="topological domain" description="Cytoplasmic" evidence="10">
    <location>
        <begin position="1"/>
        <end position="10"/>
    </location>
</feature>
<dbReference type="Pfam" id="PF04442">
    <property type="entry name" value="CtaG_Cox11"/>
    <property type="match status" value="1"/>
</dbReference>
<evidence type="ECO:0000256" key="8">
    <source>
        <dbReference type="ARBA" id="ARBA00023008"/>
    </source>
</evidence>
<keyword evidence="10" id="KW-0997">Cell inner membrane</keyword>
<dbReference type="PANTHER" id="PTHR21320:SF3">
    <property type="entry name" value="CYTOCHROME C OXIDASE ASSEMBLY PROTEIN COX11, MITOCHONDRIAL-RELATED"/>
    <property type="match status" value="1"/>
</dbReference>
<comment type="function">
    <text evidence="1 10">Exerts its effect at some terminal stage of cytochrome c oxidase synthesis, probably by being involved in the insertion of the copper B into subunit I.</text>
</comment>
<evidence type="ECO:0000256" key="3">
    <source>
        <dbReference type="ARBA" id="ARBA00009620"/>
    </source>
</evidence>
<evidence type="ECO:0000313" key="11">
    <source>
        <dbReference type="EMBL" id="RVT91263.1"/>
    </source>
</evidence>
<proteinExistence type="inferred from homology"/>
<dbReference type="AlphaFoldDB" id="A0A437M138"/>
<dbReference type="Gene3D" id="2.60.370.10">
    <property type="entry name" value="Ctag/Cox11"/>
    <property type="match status" value="1"/>
</dbReference>
<dbReference type="InterPro" id="IPR007533">
    <property type="entry name" value="Cyt_c_oxidase_assmbl_CtaG"/>
</dbReference>
<accession>A0A437M138</accession>
<comment type="similarity">
    <text evidence="3 10">Belongs to the COX11/CtaG family.</text>
</comment>